<reference evidence="11" key="1">
    <citation type="submission" date="2022-01" db="EMBL/GenBank/DDBJ databases">
        <authorList>
            <person name="King R."/>
        </authorList>
    </citation>
    <scope>NUCLEOTIDE SEQUENCE</scope>
</reference>
<dbReference type="AlphaFoldDB" id="A0A9N9MT23"/>
<dbReference type="Gene3D" id="3.40.50.300">
    <property type="entry name" value="P-loop containing nucleotide triphosphate hydrolases"/>
    <property type="match status" value="1"/>
</dbReference>
<evidence type="ECO:0000256" key="7">
    <source>
        <dbReference type="ARBA" id="ARBA00069657"/>
    </source>
</evidence>
<evidence type="ECO:0000256" key="1">
    <source>
        <dbReference type="ARBA" id="ARBA00004123"/>
    </source>
</evidence>
<dbReference type="InterPro" id="IPR027417">
    <property type="entry name" value="P-loop_NTPase"/>
</dbReference>
<evidence type="ECO:0000256" key="4">
    <source>
        <dbReference type="ARBA" id="ARBA00022741"/>
    </source>
</evidence>
<dbReference type="Proteomes" id="UP001152799">
    <property type="component" value="Chromosome 4"/>
</dbReference>
<evidence type="ECO:0000256" key="6">
    <source>
        <dbReference type="ARBA" id="ARBA00023242"/>
    </source>
</evidence>
<feature type="domain" description="Origin recognition complex subunit 5 C-terminal" evidence="9">
    <location>
        <begin position="290"/>
        <end position="423"/>
    </location>
</feature>
<comment type="subcellular location">
    <subcellularLocation>
        <location evidence="1">Nucleus</location>
    </subcellularLocation>
</comment>
<dbReference type="Pfam" id="PF21639">
    <property type="entry name" value="ORC5_lid"/>
    <property type="match status" value="1"/>
</dbReference>
<dbReference type="PANTHER" id="PTHR12705">
    <property type="entry name" value="ORIGIN RECOGNITION COMPLEX SUBUNIT 5"/>
    <property type="match status" value="1"/>
</dbReference>
<sequence length="429" mass="49479">MDENLLILKKSFPGRASQIDQLWNFFGTTREPFPPTLYISGGSSTGKSSIISALLKALSIKHAMINLVECYTSKILFESILNQLSGHEIDPKIGAPFARCDNLMDFVEHIQKMSLAGSVIVIDKAEELRNMEFNLLPGFLTLQELTNVQISVIFLSEIAFEKYYYKLNILEPFKLHFPQYTKDELLEILALDFDYLENVSTSCDRDFYRNYLNVFLSVFYRACRDLSELRHMSRKNFIVYCEPIDKNQLTVHDSMALWKHISPIFTASMQVLYLRTSNDSSKPLAQNLELPFYTKYLLIAAYLASYNSAKDDKRLFTKYHGKKTKTRKDVNRKNKVSDKLNTQMGPTTFTLDRLLAIFYSILEDKVGFNNHLLVQVSSLVELQLLSLASDPSTLDDRKYKCNVNFETIQSVSRMVGFNIRKYLSDFSHM</sequence>
<dbReference type="PANTHER" id="PTHR12705:SF0">
    <property type="entry name" value="ORIGIN RECOGNITION COMPLEX SUBUNIT 5"/>
    <property type="match status" value="1"/>
</dbReference>
<dbReference type="Pfam" id="PF14630">
    <property type="entry name" value="ORC5_C"/>
    <property type="match status" value="1"/>
</dbReference>
<organism evidence="11 12">
    <name type="scientific">Ceutorhynchus assimilis</name>
    <name type="common">cabbage seed weevil</name>
    <dbReference type="NCBI Taxonomy" id="467358"/>
    <lineage>
        <taxon>Eukaryota</taxon>
        <taxon>Metazoa</taxon>
        <taxon>Ecdysozoa</taxon>
        <taxon>Arthropoda</taxon>
        <taxon>Hexapoda</taxon>
        <taxon>Insecta</taxon>
        <taxon>Pterygota</taxon>
        <taxon>Neoptera</taxon>
        <taxon>Endopterygota</taxon>
        <taxon>Coleoptera</taxon>
        <taxon>Polyphaga</taxon>
        <taxon>Cucujiformia</taxon>
        <taxon>Curculionidae</taxon>
        <taxon>Ceutorhynchinae</taxon>
        <taxon>Ceutorhynchus</taxon>
    </lineage>
</organism>
<evidence type="ECO:0000256" key="5">
    <source>
        <dbReference type="ARBA" id="ARBA00022840"/>
    </source>
</evidence>
<dbReference type="InterPro" id="IPR020796">
    <property type="entry name" value="ORC5"/>
</dbReference>
<evidence type="ECO:0000256" key="2">
    <source>
        <dbReference type="ARBA" id="ARBA00006269"/>
    </source>
</evidence>
<dbReference type="SUPFAM" id="SSF52540">
    <property type="entry name" value="P-loop containing nucleoside triphosphate hydrolases"/>
    <property type="match status" value="1"/>
</dbReference>
<dbReference type="GO" id="GO:0003688">
    <property type="term" value="F:DNA replication origin binding"/>
    <property type="evidence" value="ECO:0007669"/>
    <property type="project" value="TreeGrafter"/>
</dbReference>
<dbReference type="FunFam" id="3.40.50.300:FF:000673">
    <property type="entry name" value="Origin recognition complex subunit 5"/>
    <property type="match status" value="1"/>
</dbReference>
<keyword evidence="6" id="KW-0539">Nucleus</keyword>
<gene>
    <name evidence="11" type="ORF">CEUTPL_LOCUS8587</name>
</gene>
<evidence type="ECO:0000256" key="3">
    <source>
        <dbReference type="ARBA" id="ARBA00022705"/>
    </source>
</evidence>
<proteinExistence type="inferred from homology"/>
<evidence type="ECO:0000259" key="8">
    <source>
        <dbReference type="Pfam" id="PF13191"/>
    </source>
</evidence>
<evidence type="ECO:0000313" key="12">
    <source>
        <dbReference type="Proteomes" id="UP001152799"/>
    </source>
</evidence>
<dbReference type="InterPro" id="IPR048866">
    <property type="entry name" value="ORC5_lid"/>
</dbReference>
<evidence type="ECO:0000313" key="11">
    <source>
        <dbReference type="EMBL" id="CAG9768036.1"/>
    </source>
</evidence>
<keyword evidence="4" id="KW-0547">Nucleotide-binding</keyword>
<keyword evidence="12" id="KW-1185">Reference proteome</keyword>
<feature type="domain" description="Orc1-like AAA ATPase" evidence="8">
    <location>
        <begin position="12"/>
        <end position="148"/>
    </location>
</feature>
<dbReference type="GO" id="GO:0006270">
    <property type="term" value="P:DNA replication initiation"/>
    <property type="evidence" value="ECO:0007669"/>
    <property type="project" value="TreeGrafter"/>
</dbReference>
<dbReference type="GO" id="GO:0005664">
    <property type="term" value="C:nuclear origin of replication recognition complex"/>
    <property type="evidence" value="ECO:0007669"/>
    <property type="project" value="TreeGrafter"/>
</dbReference>
<dbReference type="Pfam" id="PF13191">
    <property type="entry name" value="AAA_16"/>
    <property type="match status" value="1"/>
</dbReference>
<dbReference type="InterPro" id="IPR047088">
    <property type="entry name" value="ORC5_C"/>
</dbReference>
<comment type="similarity">
    <text evidence="2">Belongs to the ORC5 family.</text>
</comment>
<name>A0A9N9MT23_9CUCU</name>
<keyword evidence="5" id="KW-0067">ATP-binding</keyword>
<protein>
    <recommendedName>
        <fullName evidence="7">Origin recognition complex subunit 5</fullName>
    </recommendedName>
</protein>
<accession>A0A9N9MT23</accession>
<evidence type="ECO:0000259" key="10">
    <source>
        <dbReference type="Pfam" id="PF21639"/>
    </source>
</evidence>
<evidence type="ECO:0000259" key="9">
    <source>
        <dbReference type="Pfam" id="PF14630"/>
    </source>
</evidence>
<dbReference type="GO" id="GO:0005524">
    <property type="term" value="F:ATP binding"/>
    <property type="evidence" value="ECO:0007669"/>
    <property type="project" value="UniProtKB-KW"/>
</dbReference>
<keyword evidence="3" id="KW-0235">DNA replication</keyword>
<dbReference type="EMBL" id="OU892280">
    <property type="protein sequence ID" value="CAG9768036.1"/>
    <property type="molecule type" value="Genomic_DNA"/>
</dbReference>
<dbReference type="OrthoDB" id="365981at2759"/>
<dbReference type="InterPro" id="IPR041664">
    <property type="entry name" value="AAA_16"/>
</dbReference>
<feature type="domain" description="ORC5 lid" evidence="10">
    <location>
        <begin position="208"/>
        <end position="274"/>
    </location>
</feature>